<name>A0AA39MIA3_9AGAR</name>
<feature type="signal peptide" evidence="1">
    <location>
        <begin position="1"/>
        <end position="30"/>
    </location>
</feature>
<evidence type="ECO:0000313" key="3">
    <source>
        <dbReference type="Proteomes" id="UP001175226"/>
    </source>
</evidence>
<feature type="chain" id="PRO_5041459603" evidence="1">
    <location>
        <begin position="31"/>
        <end position="73"/>
    </location>
</feature>
<comment type="caution">
    <text evidence="2">The sequence shown here is derived from an EMBL/GenBank/DDBJ whole genome shotgun (WGS) entry which is preliminary data.</text>
</comment>
<sequence>MNAAIPILIIRMTFVAALLPMLSLCALSRAEINAVGDGEYTTLRNVFRLLNQDRSRTTHGASRANTRHDFVPR</sequence>
<keyword evidence="3" id="KW-1185">Reference proteome</keyword>
<evidence type="ECO:0000256" key="1">
    <source>
        <dbReference type="SAM" id="SignalP"/>
    </source>
</evidence>
<organism evidence="2 3">
    <name type="scientific">Armillaria borealis</name>
    <dbReference type="NCBI Taxonomy" id="47425"/>
    <lineage>
        <taxon>Eukaryota</taxon>
        <taxon>Fungi</taxon>
        <taxon>Dikarya</taxon>
        <taxon>Basidiomycota</taxon>
        <taxon>Agaricomycotina</taxon>
        <taxon>Agaricomycetes</taxon>
        <taxon>Agaricomycetidae</taxon>
        <taxon>Agaricales</taxon>
        <taxon>Marasmiineae</taxon>
        <taxon>Physalacriaceae</taxon>
        <taxon>Armillaria</taxon>
    </lineage>
</organism>
<protein>
    <submittedName>
        <fullName evidence="2">Uncharacterized protein</fullName>
    </submittedName>
</protein>
<dbReference type="AlphaFoldDB" id="A0AA39MIA3"/>
<dbReference type="Proteomes" id="UP001175226">
    <property type="component" value="Unassembled WGS sequence"/>
</dbReference>
<reference evidence="2" key="1">
    <citation type="submission" date="2023-06" db="EMBL/GenBank/DDBJ databases">
        <authorList>
            <consortium name="Lawrence Berkeley National Laboratory"/>
            <person name="Ahrendt S."/>
            <person name="Sahu N."/>
            <person name="Indic B."/>
            <person name="Wong-Bajracharya J."/>
            <person name="Merenyi Z."/>
            <person name="Ke H.-M."/>
            <person name="Monk M."/>
            <person name="Kocsube S."/>
            <person name="Drula E."/>
            <person name="Lipzen A."/>
            <person name="Balint B."/>
            <person name="Henrissat B."/>
            <person name="Andreopoulos B."/>
            <person name="Martin F.M."/>
            <person name="Harder C.B."/>
            <person name="Rigling D."/>
            <person name="Ford K.L."/>
            <person name="Foster G.D."/>
            <person name="Pangilinan J."/>
            <person name="Papanicolaou A."/>
            <person name="Barry K."/>
            <person name="LaButti K."/>
            <person name="Viragh M."/>
            <person name="Koriabine M."/>
            <person name="Yan M."/>
            <person name="Riley R."/>
            <person name="Champramary S."/>
            <person name="Plett K.L."/>
            <person name="Tsai I.J."/>
            <person name="Slot J."/>
            <person name="Sipos G."/>
            <person name="Plett J."/>
            <person name="Nagy L.G."/>
            <person name="Grigoriev I.V."/>
        </authorList>
    </citation>
    <scope>NUCLEOTIDE SEQUENCE</scope>
    <source>
        <strain evidence="2">FPL87.14</strain>
    </source>
</reference>
<gene>
    <name evidence="2" type="ORF">EV421DRAFT_1338666</name>
</gene>
<evidence type="ECO:0000313" key="2">
    <source>
        <dbReference type="EMBL" id="KAK0434480.1"/>
    </source>
</evidence>
<accession>A0AA39MIA3</accession>
<keyword evidence="1" id="KW-0732">Signal</keyword>
<dbReference type="EMBL" id="JAUEPT010000071">
    <property type="protein sequence ID" value="KAK0434480.1"/>
    <property type="molecule type" value="Genomic_DNA"/>
</dbReference>
<proteinExistence type="predicted"/>